<reference evidence="2" key="1">
    <citation type="submission" date="2023-04" db="EMBL/GenBank/DDBJ databases">
        <title>Black Yeasts Isolated from many extreme environments.</title>
        <authorList>
            <person name="Coleine C."/>
            <person name="Stajich J.E."/>
            <person name="Selbmann L."/>
        </authorList>
    </citation>
    <scope>NUCLEOTIDE SEQUENCE</scope>
    <source>
        <strain evidence="2">CCFEE 5312</strain>
    </source>
</reference>
<gene>
    <name evidence="2" type="ORF">LTR09_003232</name>
</gene>
<sequence length="236" mass="25333">MPLPKKIAIVTAYSDGELDSGTAYVHIPDAHAAADRLRKDADPSTTIVDVHVVELVAKVAEGGNLDIKTPVSVSKTTKKKGKAEHAATATTDSDDELTQLASDLKEKTPKVKRALTDKELEAKAARQKAPEGRPRSLDGLKMTFIGTLTLEHVAYHTTITNCGGEISKKLEDADYVVVGKKPGTKKEEAMGKCGTKQISEDTFFTMIGAEKPTLKHAAEDGVDGEAPAKKQKKEKK</sequence>
<protein>
    <recommendedName>
        <fullName evidence="4">BRCT domain-containing protein</fullName>
    </recommendedName>
</protein>
<feature type="region of interest" description="Disordered" evidence="1">
    <location>
        <begin position="215"/>
        <end position="236"/>
    </location>
</feature>
<dbReference type="EMBL" id="JAWDJX010000007">
    <property type="protein sequence ID" value="KAK3055998.1"/>
    <property type="molecule type" value="Genomic_DNA"/>
</dbReference>
<keyword evidence="3" id="KW-1185">Reference proteome</keyword>
<dbReference type="InterPro" id="IPR036420">
    <property type="entry name" value="BRCT_dom_sf"/>
</dbReference>
<evidence type="ECO:0008006" key="4">
    <source>
        <dbReference type="Google" id="ProtNLM"/>
    </source>
</evidence>
<dbReference type="SUPFAM" id="SSF52113">
    <property type="entry name" value="BRCT domain"/>
    <property type="match status" value="1"/>
</dbReference>
<evidence type="ECO:0000313" key="3">
    <source>
        <dbReference type="Proteomes" id="UP001271007"/>
    </source>
</evidence>
<comment type="caution">
    <text evidence="2">The sequence shown here is derived from an EMBL/GenBank/DDBJ whole genome shotgun (WGS) entry which is preliminary data.</text>
</comment>
<name>A0AAJ0GEL2_9PEZI</name>
<accession>A0AAJ0GEL2</accession>
<evidence type="ECO:0000313" key="2">
    <source>
        <dbReference type="EMBL" id="KAK3055998.1"/>
    </source>
</evidence>
<dbReference type="Gene3D" id="3.40.50.10190">
    <property type="entry name" value="BRCT domain"/>
    <property type="match status" value="1"/>
</dbReference>
<evidence type="ECO:0000256" key="1">
    <source>
        <dbReference type="SAM" id="MobiDB-lite"/>
    </source>
</evidence>
<proteinExistence type="predicted"/>
<dbReference type="Proteomes" id="UP001271007">
    <property type="component" value="Unassembled WGS sequence"/>
</dbReference>
<organism evidence="2 3">
    <name type="scientific">Extremus antarcticus</name>
    <dbReference type="NCBI Taxonomy" id="702011"/>
    <lineage>
        <taxon>Eukaryota</taxon>
        <taxon>Fungi</taxon>
        <taxon>Dikarya</taxon>
        <taxon>Ascomycota</taxon>
        <taxon>Pezizomycotina</taxon>
        <taxon>Dothideomycetes</taxon>
        <taxon>Dothideomycetidae</taxon>
        <taxon>Mycosphaerellales</taxon>
        <taxon>Extremaceae</taxon>
        <taxon>Extremus</taxon>
    </lineage>
</organism>
<feature type="region of interest" description="Disordered" evidence="1">
    <location>
        <begin position="76"/>
        <end position="95"/>
    </location>
</feature>
<dbReference type="AlphaFoldDB" id="A0AAJ0GEL2"/>